<protein>
    <submittedName>
        <fullName evidence="5">Alanine acetyltransferase</fullName>
    </submittedName>
    <submittedName>
        <fullName evidence="6">GNAT family N-acetyltransferase</fullName>
        <ecNumber evidence="6">2.3.1.-</ecNumber>
    </submittedName>
</protein>
<dbReference type="STRING" id="1108595.BKX93_14595"/>
<feature type="domain" description="N-acetyltransferase" evidence="4">
    <location>
        <begin position="13"/>
        <end position="184"/>
    </location>
</feature>
<dbReference type="InterPro" id="IPR016181">
    <property type="entry name" value="Acyl_CoA_acyltransferase"/>
</dbReference>
<dbReference type="EMBL" id="CP017707">
    <property type="protein sequence ID" value="AOZ51102.1"/>
    <property type="molecule type" value="Genomic_DNA"/>
</dbReference>
<evidence type="ECO:0000313" key="8">
    <source>
        <dbReference type="Proteomes" id="UP001455709"/>
    </source>
</evidence>
<evidence type="ECO:0000313" key="7">
    <source>
        <dbReference type="Proteomes" id="UP000178776"/>
    </source>
</evidence>
<dbReference type="GO" id="GO:0008999">
    <property type="term" value="F:protein-N-terminal-alanine acetyltransferase activity"/>
    <property type="evidence" value="ECO:0007669"/>
    <property type="project" value="TreeGrafter"/>
</dbReference>
<keyword evidence="2 6" id="KW-0012">Acyltransferase</keyword>
<dbReference type="Gene3D" id="3.40.630.30">
    <property type="match status" value="1"/>
</dbReference>
<dbReference type="AlphaFoldDB" id="A0A1D9LIM1"/>
<evidence type="ECO:0000259" key="4">
    <source>
        <dbReference type="PROSITE" id="PS51186"/>
    </source>
</evidence>
<gene>
    <name evidence="6" type="ORF">ABGV49_08755</name>
    <name evidence="5" type="ORF">BKX93_14595</name>
</gene>
<dbReference type="EC" id="2.3.1.-" evidence="6"/>
<dbReference type="RefSeq" id="WP_046156072.1">
    <property type="nucleotide sequence ID" value="NZ_CP017707.1"/>
</dbReference>
<accession>A0A1D9LIM1</accession>
<proteinExistence type="inferred from homology"/>
<dbReference type="PANTHER" id="PTHR43792:SF8">
    <property type="entry name" value="[RIBOSOMAL PROTEIN US5]-ALANINE N-ACETYLTRANSFERASE"/>
    <property type="match status" value="1"/>
</dbReference>
<dbReference type="Proteomes" id="UP001455709">
    <property type="component" value="Unassembled WGS sequence"/>
</dbReference>
<dbReference type="PANTHER" id="PTHR43792">
    <property type="entry name" value="GNAT FAMILY, PUTATIVE (AFU_ORTHOLOGUE AFUA_3G00765)-RELATED-RELATED"/>
    <property type="match status" value="1"/>
</dbReference>
<keyword evidence="1 5" id="KW-0808">Transferase</keyword>
<reference evidence="5 7" key="1">
    <citation type="submission" date="2016-10" db="EMBL/GenBank/DDBJ databases">
        <title>Chromobacterium muskegensis sp. nov., an insecticidal bacterium isolated from Sphagnum bogs.</title>
        <authorList>
            <person name="Sparks M.E."/>
            <person name="Blackburn M.B."/>
            <person name="Gundersen-Rindal D.E."/>
            <person name="Mitchell A."/>
            <person name="Farrar R."/>
            <person name="Kuhar D."/>
        </authorList>
    </citation>
    <scope>NUCLEOTIDE SEQUENCE [LARGE SCALE GENOMIC DNA]</scope>
    <source>
        <strain evidence="5 7">21-1</strain>
    </source>
</reference>
<dbReference type="GO" id="GO:0005737">
    <property type="term" value="C:cytoplasm"/>
    <property type="evidence" value="ECO:0007669"/>
    <property type="project" value="TreeGrafter"/>
</dbReference>
<evidence type="ECO:0000256" key="1">
    <source>
        <dbReference type="ARBA" id="ARBA00022679"/>
    </source>
</evidence>
<dbReference type="InterPro" id="IPR000182">
    <property type="entry name" value="GNAT_dom"/>
</dbReference>
<dbReference type="Proteomes" id="UP000178776">
    <property type="component" value="Chromosome"/>
</dbReference>
<evidence type="ECO:0000256" key="3">
    <source>
        <dbReference type="ARBA" id="ARBA00038502"/>
    </source>
</evidence>
<dbReference type="PROSITE" id="PS51186">
    <property type="entry name" value="GNAT"/>
    <property type="match status" value="1"/>
</dbReference>
<dbReference type="SUPFAM" id="SSF55729">
    <property type="entry name" value="Acyl-CoA N-acyltransferases (Nat)"/>
    <property type="match status" value="1"/>
</dbReference>
<evidence type="ECO:0000313" key="6">
    <source>
        <dbReference type="EMBL" id="MEO2217138.1"/>
    </source>
</evidence>
<dbReference type="EMBL" id="JBDOJC010000001">
    <property type="protein sequence ID" value="MEO2217138.1"/>
    <property type="molecule type" value="Genomic_DNA"/>
</dbReference>
<keyword evidence="8" id="KW-1185">Reference proteome</keyword>
<dbReference type="InterPro" id="IPR051531">
    <property type="entry name" value="N-acetyltransferase"/>
</dbReference>
<dbReference type="GeneID" id="68842434"/>
<reference evidence="6 8" key="2">
    <citation type="submission" date="2024-05" db="EMBL/GenBank/DDBJ databases">
        <authorList>
            <person name="De Oliveira J.P."/>
            <person name="Noriler S.A."/>
            <person name="De Oliveira A.G."/>
            <person name="Sipoli D.S."/>
        </authorList>
    </citation>
    <scope>NUCLEOTIDE SEQUENCE [LARGE SCALE GENOMIC DNA]</scope>
    <source>
        <strain evidence="6 8">LABIM189</strain>
    </source>
</reference>
<evidence type="ECO:0000313" key="5">
    <source>
        <dbReference type="EMBL" id="AOZ51102.1"/>
    </source>
</evidence>
<organism evidence="5 7">
    <name type="scientific">Chromobacterium vaccinii</name>
    <dbReference type="NCBI Taxonomy" id="1108595"/>
    <lineage>
        <taxon>Bacteria</taxon>
        <taxon>Pseudomonadati</taxon>
        <taxon>Pseudomonadota</taxon>
        <taxon>Betaproteobacteria</taxon>
        <taxon>Neisseriales</taxon>
        <taxon>Chromobacteriaceae</taxon>
        <taxon>Chromobacterium</taxon>
    </lineage>
</organism>
<dbReference type="KEGG" id="cvc:BKX93_14595"/>
<comment type="similarity">
    <text evidence="3">Belongs to the acetyltransferase family. RimJ subfamily.</text>
</comment>
<dbReference type="Pfam" id="PF13302">
    <property type="entry name" value="Acetyltransf_3"/>
    <property type="match status" value="1"/>
</dbReference>
<evidence type="ECO:0000256" key="2">
    <source>
        <dbReference type="ARBA" id="ARBA00023315"/>
    </source>
</evidence>
<name>A0A1D9LIM1_9NEIS</name>
<sequence length="193" mass="21735">MSLIQPALDTARLKLLPAHPDLAAAALDYYRRNRAHLEPWGPTPGPQYYSEEYWRSQLRQGARSWMEGHSARFLLTMPAEPERIIGTVGFSNIVRGVFQACHLGYGIDRAREGQGLMREALQSAIAFAFDELKLHRIQANYQPDNARSAALLQRLGFSVEGQAKDYLFLDGAWRDHVLTSLTNPNFNGRPLLG</sequence>